<organism evidence="3 4">
    <name type="scientific">Hoyosella altamirensis</name>
    <dbReference type="NCBI Taxonomy" id="616997"/>
    <lineage>
        <taxon>Bacteria</taxon>
        <taxon>Bacillati</taxon>
        <taxon>Actinomycetota</taxon>
        <taxon>Actinomycetes</taxon>
        <taxon>Mycobacteriales</taxon>
        <taxon>Hoyosellaceae</taxon>
        <taxon>Hoyosella</taxon>
    </lineage>
</organism>
<evidence type="ECO:0000313" key="3">
    <source>
        <dbReference type="EMBL" id="MBB3037485.1"/>
    </source>
</evidence>
<keyword evidence="3" id="KW-0413">Isomerase</keyword>
<dbReference type="Pfam" id="PF01370">
    <property type="entry name" value="Epimerase"/>
    <property type="match status" value="1"/>
</dbReference>
<name>A0A839RLA1_9ACTN</name>
<dbReference type="PANTHER" id="PTHR43245:SF52">
    <property type="entry name" value="NAD-DEPENDENT EPIMERASE_DEHYDRATASE"/>
    <property type="match status" value="1"/>
</dbReference>
<dbReference type="GO" id="GO:0003978">
    <property type="term" value="F:UDP-glucose 4-epimerase activity"/>
    <property type="evidence" value="ECO:0007669"/>
    <property type="project" value="UniProtKB-EC"/>
</dbReference>
<dbReference type="PANTHER" id="PTHR43245">
    <property type="entry name" value="BIFUNCTIONAL POLYMYXIN RESISTANCE PROTEIN ARNA"/>
    <property type="match status" value="1"/>
</dbReference>
<dbReference type="InterPro" id="IPR050177">
    <property type="entry name" value="Lipid_A_modif_metabolic_enz"/>
</dbReference>
<feature type="compositionally biased region" description="Basic and acidic residues" evidence="1">
    <location>
        <begin position="71"/>
        <end position="80"/>
    </location>
</feature>
<dbReference type="InterPro" id="IPR036291">
    <property type="entry name" value="NAD(P)-bd_dom_sf"/>
</dbReference>
<keyword evidence="4" id="KW-1185">Reference proteome</keyword>
<dbReference type="EMBL" id="JACHWS010000002">
    <property type="protein sequence ID" value="MBB3037485.1"/>
    <property type="molecule type" value="Genomic_DNA"/>
</dbReference>
<reference evidence="3 4" key="1">
    <citation type="submission" date="2020-08" db="EMBL/GenBank/DDBJ databases">
        <title>Sequencing the genomes of 1000 actinobacteria strains.</title>
        <authorList>
            <person name="Klenk H.-P."/>
        </authorList>
    </citation>
    <scope>NUCLEOTIDE SEQUENCE [LARGE SCALE GENOMIC DNA]</scope>
    <source>
        <strain evidence="3 4">DSM 45258</strain>
    </source>
</reference>
<sequence length="422" mass="45645">MKTMVEGPGTSGMEVPGDASYSAGASTVVDSTDSDVVSMRDESSDTSNTEVTETPATASSKAVSDADEGDAERPARDNRPRVVLVTGASRFLGGFLTARLAQNPDIERVIAVDAVPPSKDMRRRMGRADFVRADIRNPLIAKVVRNAEVDTVVHLSMSSHPSRAGGRAATKEMNVIGAMQLLAACQKSSSVKRVVLKSSSTIYGSSSKDPAMFTEEMSARRPPKSGYARDCLDVEGYTRALGRRRPDIATTILRLAPIIGPRLETELSRFLLQPLVPTIMGRDPRMQLLHEEDALAALERSTISQASGTFNIAADGVVALSQAIRRAGGVQAPMFPAAFAMLSGLQKRLGMHDYSSDQFDYLVFGCGMDTTRMQTRLGFLPKWTTLEAFDDLLRSRRSTSVIDPDTVRRLESKVVAAAARWA</sequence>
<dbReference type="InterPro" id="IPR001509">
    <property type="entry name" value="Epimerase_deHydtase"/>
</dbReference>
<feature type="region of interest" description="Disordered" evidence="1">
    <location>
        <begin position="1"/>
        <end position="81"/>
    </location>
</feature>
<gene>
    <name evidence="3" type="ORF">FHU29_001934</name>
</gene>
<dbReference type="EC" id="5.1.3.2" evidence="3"/>
<evidence type="ECO:0000259" key="2">
    <source>
        <dbReference type="Pfam" id="PF01370"/>
    </source>
</evidence>
<feature type="compositionally biased region" description="Low complexity" evidence="1">
    <location>
        <begin position="26"/>
        <end position="37"/>
    </location>
</feature>
<protein>
    <submittedName>
        <fullName evidence="3">UDP-glucose 4-epimerase</fullName>
        <ecNumber evidence="3">5.1.3.2</ecNumber>
    </submittedName>
</protein>
<dbReference type="Gene3D" id="3.40.50.720">
    <property type="entry name" value="NAD(P)-binding Rossmann-like Domain"/>
    <property type="match status" value="1"/>
</dbReference>
<comment type="caution">
    <text evidence="3">The sequence shown here is derived from an EMBL/GenBank/DDBJ whole genome shotgun (WGS) entry which is preliminary data.</text>
</comment>
<dbReference type="RefSeq" id="WP_157095252.1">
    <property type="nucleotide sequence ID" value="NZ_BDDI01000012.1"/>
</dbReference>
<dbReference type="Proteomes" id="UP000567922">
    <property type="component" value="Unassembled WGS sequence"/>
</dbReference>
<feature type="compositionally biased region" description="Polar residues" evidence="1">
    <location>
        <begin position="45"/>
        <end position="62"/>
    </location>
</feature>
<evidence type="ECO:0000256" key="1">
    <source>
        <dbReference type="SAM" id="MobiDB-lite"/>
    </source>
</evidence>
<dbReference type="AlphaFoldDB" id="A0A839RLA1"/>
<feature type="domain" description="NAD-dependent epimerase/dehydratase" evidence="2">
    <location>
        <begin position="83"/>
        <end position="271"/>
    </location>
</feature>
<accession>A0A839RLA1</accession>
<evidence type="ECO:0000313" key="4">
    <source>
        <dbReference type="Proteomes" id="UP000567922"/>
    </source>
</evidence>
<proteinExistence type="predicted"/>
<dbReference type="SUPFAM" id="SSF51735">
    <property type="entry name" value="NAD(P)-binding Rossmann-fold domains"/>
    <property type="match status" value="1"/>
</dbReference>
<dbReference type="OrthoDB" id="3205647at2"/>